<dbReference type="Proteomes" id="UP000598820">
    <property type="component" value="Unassembled WGS sequence"/>
</dbReference>
<evidence type="ECO:0000313" key="1">
    <source>
        <dbReference type="EMBL" id="MBD2705801.1"/>
    </source>
</evidence>
<name>A0A927GAU3_9BACT</name>
<dbReference type="AlphaFoldDB" id="A0A927GAU3"/>
<comment type="caution">
    <text evidence="1">The sequence shown here is derived from an EMBL/GenBank/DDBJ whole genome shotgun (WGS) entry which is preliminary data.</text>
</comment>
<dbReference type="RefSeq" id="WP_190893564.1">
    <property type="nucleotide sequence ID" value="NZ_JACWZY010000073.1"/>
</dbReference>
<keyword evidence="2" id="KW-1185">Reference proteome</keyword>
<organism evidence="1 2">
    <name type="scientific">Spirosoma profusum</name>
    <dbReference type="NCBI Taxonomy" id="2771354"/>
    <lineage>
        <taxon>Bacteria</taxon>
        <taxon>Pseudomonadati</taxon>
        <taxon>Bacteroidota</taxon>
        <taxon>Cytophagia</taxon>
        <taxon>Cytophagales</taxon>
        <taxon>Cytophagaceae</taxon>
        <taxon>Spirosoma</taxon>
    </lineage>
</organism>
<reference evidence="1" key="1">
    <citation type="submission" date="2020-09" db="EMBL/GenBank/DDBJ databases">
        <authorList>
            <person name="Kim M.K."/>
        </authorList>
    </citation>
    <scope>NUCLEOTIDE SEQUENCE</scope>
    <source>
        <strain evidence="1">BT702</strain>
    </source>
</reference>
<protein>
    <submittedName>
        <fullName evidence="1">Uncharacterized protein</fullName>
    </submittedName>
</protein>
<accession>A0A927GAU3</accession>
<gene>
    <name evidence="1" type="ORF">IC229_34700</name>
</gene>
<sequence length="68" mass="7712">MVKFKVIESGPDGDWEFLYETEQEAIDHIDDAKAETDLSLRAVEIDSQGNQRELVIMNCGVSRKLGNR</sequence>
<proteinExistence type="predicted"/>
<dbReference type="EMBL" id="JACWZY010000073">
    <property type="protein sequence ID" value="MBD2705801.1"/>
    <property type="molecule type" value="Genomic_DNA"/>
</dbReference>
<evidence type="ECO:0000313" key="2">
    <source>
        <dbReference type="Proteomes" id="UP000598820"/>
    </source>
</evidence>